<keyword evidence="2" id="KW-1185">Reference proteome</keyword>
<accession>A0A4Y2FME1</accession>
<dbReference type="Proteomes" id="UP000499080">
    <property type="component" value="Unassembled WGS sequence"/>
</dbReference>
<evidence type="ECO:0000313" key="1">
    <source>
        <dbReference type="EMBL" id="GBM41635.1"/>
    </source>
</evidence>
<dbReference type="AlphaFoldDB" id="A0A4Y2FME1"/>
<organism evidence="1 2">
    <name type="scientific">Araneus ventricosus</name>
    <name type="common">Orbweaver spider</name>
    <name type="synonym">Epeira ventricosa</name>
    <dbReference type="NCBI Taxonomy" id="182803"/>
    <lineage>
        <taxon>Eukaryota</taxon>
        <taxon>Metazoa</taxon>
        <taxon>Ecdysozoa</taxon>
        <taxon>Arthropoda</taxon>
        <taxon>Chelicerata</taxon>
        <taxon>Arachnida</taxon>
        <taxon>Araneae</taxon>
        <taxon>Araneomorphae</taxon>
        <taxon>Entelegynae</taxon>
        <taxon>Araneoidea</taxon>
        <taxon>Araneidae</taxon>
        <taxon>Araneus</taxon>
    </lineage>
</organism>
<gene>
    <name evidence="1" type="ORF">AVEN_198385_1</name>
</gene>
<evidence type="ECO:0000313" key="2">
    <source>
        <dbReference type="Proteomes" id="UP000499080"/>
    </source>
</evidence>
<name>A0A4Y2FME1_ARAVE</name>
<proteinExistence type="predicted"/>
<sequence>MCGRECSIHITSTCGVVGHSTRTRGAQERGFNKCMGRHRRRPPRRAVLVAFTPDRCKLSDLPSANIAAAVGRRARISCYAFLYVVSA</sequence>
<dbReference type="EMBL" id="BGPR01000969">
    <property type="protein sequence ID" value="GBM41635.1"/>
    <property type="molecule type" value="Genomic_DNA"/>
</dbReference>
<comment type="caution">
    <text evidence="1">The sequence shown here is derived from an EMBL/GenBank/DDBJ whole genome shotgun (WGS) entry which is preliminary data.</text>
</comment>
<protein>
    <submittedName>
        <fullName evidence="1">Uncharacterized protein</fullName>
    </submittedName>
</protein>
<reference evidence="1 2" key="1">
    <citation type="journal article" date="2019" name="Sci. Rep.">
        <title>Orb-weaving spider Araneus ventricosus genome elucidates the spidroin gene catalogue.</title>
        <authorList>
            <person name="Kono N."/>
            <person name="Nakamura H."/>
            <person name="Ohtoshi R."/>
            <person name="Moran D.A.P."/>
            <person name="Shinohara A."/>
            <person name="Yoshida Y."/>
            <person name="Fujiwara M."/>
            <person name="Mori M."/>
            <person name="Tomita M."/>
            <person name="Arakawa K."/>
        </authorList>
    </citation>
    <scope>NUCLEOTIDE SEQUENCE [LARGE SCALE GENOMIC DNA]</scope>
</reference>